<dbReference type="InterPro" id="IPR011050">
    <property type="entry name" value="Pectin_lyase_fold/virulence"/>
</dbReference>
<protein>
    <submittedName>
        <fullName evidence="2">Right-handed parallel beta-helix repeat-containing protein</fullName>
    </submittedName>
</protein>
<dbReference type="OrthoDB" id="7237303at2"/>
<evidence type="ECO:0000313" key="2">
    <source>
        <dbReference type="EMBL" id="MXO91602.1"/>
    </source>
</evidence>
<keyword evidence="3" id="KW-1185">Reference proteome</keyword>
<dbReference type="Proteomes" id="UP000442714">
    <property type="component" value="Unassembled WGS sequence"/>
</dbReference>
<sequence>MKNHAHARPSPKITALAAAFAVATIPASAPFAQSGSAFTVVESGRGFDRLQDAVNSIGNGNGTIAVAAGTHRQCAVQEGGSISYMAAVPGKAIFDGVTCEGKAALVLRGRSANVSGLVFRRMAVPDFNGAGIRLEQGNLTVAQSWFLDSQQGILSANDANGQIVIDKSTFSGLGTCEGGGGCAHSIYIGDYGHLRITRSRFERGTGGHYVKARATRVDVASSSFDDSAGRGTNYMIDLPAGSVGQITNNWFVQGQNKENYSAFIAVGAEGRLHTSNGLQIAGNDARLAASVRRNTTFVADWSGDQLSIMDNNLGQGLKNFERR</sequence>
<dbReference type="InterPro" id="IPR012334">
    <property type="entry name" value="Pectin_lyas_fold"/>
</dbReference>
<comment type="caution">
    <text evidence="2">The sequence shown here is derived from an EMBL/GenBank/DDBJ whole genome shotgun (WGS) entry which is preliminary data.</text>
</comment>
<organism evidence="2 3">
    <name type="scientific">Pontixanthobacter aquaemixtae</name>
    <dbReference type="NCBI Taxonomy" id="1958940"/>
    <lineage>
        <taxon>Bacteria</taxon>
        <taxon>Pseudomonadati</taxon>
        <taxon>Pseudomonadota</taxon>
        <taxon>Alphaproteobacteria</taxon>
        <taxon>Sphingomonadales</taxon>
        <taxon>Erythrobacteraceae</taxon>
        <taxon>Pontixanthobacter</taxon>
    </lineage>
</organism>
<dbReference type="EMBL" id="WTYX01000002">
    <property type="protein sequence ID" value="MXO91602.1"/>
    <property type="molecule type" value="Genomic_DNA"/>
</dbReference>
<dbReference type="Gene3D" id="2.160.20.10">
    <property type="entry name" value="Single-stranded right-handed beta-helix, Pectin lyase-like"/>
    <property type="match status" value="1"/>
</dbReference>
<name>A0A844ZWH4_9SPHN</name>
<dbReference type="SUPFAM" id="SSF51126">
    <property type="entry name" value="Pectin lyase-like"/>
    <property type="match status" value="1"/>
</dbReference>
<evidence type="ECO:0000313" key="3">
    <source>
        <dbReference type="Proteomes" id="UP000442714"/>
    </source>
</evidence>
<dbReference type="RefSeq" id="WP_160605261.1">
    <property type="nucleotide sequence ID" value="NZ_WTYX01000002.1"/>
</dbReference>
<gene>
    <name evidence="2" type="ORF">GRI41_12265</name>
</gene>
<accession>A0A844ZWH4</accession>
<feature type="signal peptide" evidence="1">
    <location>
        <begin position="1"/>
        <end position="29"/>
    </location>
</feature>
<reference evidence="2 3" key="1">
    <citation type="submission" date="2019-12" db="EMBL/GenBank/DDBJ databases">
        <title>Genomic-based taxomic classification of the family Erythrobacteraceae.</title>
        <authorList>
            <person name="Xu L."/>
        </authorList>
    </citation>
    <scope>NUCLEOTIDE SEQUENCE [LARGE SCALE GENOMIC DNA]</scope>
    <source>
        <strain evidence="2 3">KCTC 52763</strain>
    </source>
</reference>
<proteinExistence type="predicted"/>
<feature type="chain" id="PRO_5032290062" evidence="1">
    <location>
        <begin position="30"/>
        <end position="323"/>
    </location>
</feature>
<keyword evidence="1" id="KW-0732">Signal</keyword>
<dbReference type="AlphaFoldDB" id="A0A844ZWH4"/>
<evidence type="ECO:0000256" key="1">
    <source>
        <dbReference type="SAM" id="SignalP"/>
    </source>
</evidence>